<evidence type="ECO:0000259" key="2">
    <source>
        <dbReference type="Pfam" id="PF20568"/>
    </source>
</evidence>
<protein>
    <recommendedName>
        <fullName evidence="2">DUF6777 domain-containing protein</fullName>
    </recommendedName>
</protein>
<keyword evidence="1" id="KW-1133">Transmembrane helix</keyword>
<feature type="domain" description="DUF6777" evidence="2">
    <location>
        <begin position="108"/>
        <end position="249"/>
    </location>
</feature>
<dbReference type="EMBL" id="FLQS01000016">
    <property type="protein sequence ID" value="SBS75485.1"/>
    <property type="molecule type" value="Genomic_DNA"/>
</dbReference>
<proteinExistence type="predicted"/>
<organism evidence="3">
    <name type="scientific">uncultured Mycobacterium sp</name>
    <dbReference type="NCBI Taxonomy" id="171292"/>
    <lineage>
        <taxon>Bacteria</taxon>
        <taxon>Bacillati</taxon>
        <taxon>Actinomycetota</taxon>
        <taxon>Actinomycetes</taxon>
        <taxon>Mycobacteriales</taxon>
        <taxon>Mycobacteriaceae</taxon>
        <taxon>Mycobacterium</taxon>
        <taxon>environmental samples</taxon>
    </lineage>
</organism>
<evidence type="ECO:0000313" key="3">
    <source>
        <dbReference type="EMBL" id="SBS75485.1"/>
    </source>
</evidence>
<keyword evidence="1" id="KW-0812">Transmembrane</keyword>
<sequence length="310" mass="31463">MNSGWSDPNSAPPTSPRASTVLAVAAVVLTAVVLATLVGIVLTERETIFDDHGPDRVTAALIAANSPGTESFVTAPAIPTVAVSPAAMQAIQTATTGLAVSPDRAVRLVSGAHPGLYGAIDQPVPCDAPGLANFLDAHSGRAKAWAQVEGLRPEQIPFYLNTLTPAVLTVDTWVTSHGYGSDGIPSRTQAVLQAGTAVMIDPAGVPRLRCAGAHPLTPPANISFTTLTPTGTPWPGYNPENVVAIAYTKGPSSFSDPAPTTPLGSLTLTDLVSGQPVSHSVGDTIDLGAAGPAFGLPDPITANQAGPARP</sequence>
<feature type="transmembrane region" description="Helical" evidence="1">
    <location>
        <begin position="20"/>
        <end position="42"/>
    </location>
</feature>
<gene>
    <name evidence="3" type="ORF">MHPYR_230055</name>
</gene>
<keyword evidence="1" id="KW-0472">Membrane</keyword>
<dbReference type="AlphaFoldDB" id="A0A1Y5P9V1"/>
<evidence type="ECO:0000256" key="1">
    <source>
        <dbReference type="SAM" id="Phobius"/>
    </source>
</evidence>
<reference evidence="3" key="1">
    <citation type="submission" date="2016-03" db="EMBL/GenBank/DDBJ databases">
        <authorList>
            <person name="Ploux O."/>
        </authorList>
    </citation>
    <scope>NUCLEOTIDE SEQUENCE</scope>
    <source>
        <strain evidence="3">UC10</strain>
    </source>
</reference>
<name>A0A1Y5P9V1_9MYCO</name>
<accession>A0A1Y5P9V1</accession>
<dbReference type="InterPro" id="IPR046704">
    <property type="entry name" value="DUF6777"/>
</dbReference>
<dbReference type="Pfam" id="PF20568">
    <property type="entry name" value="DUF6777"/>
    <property type="match status" value="1"/>
</dbReference>